<feature type="compositionally biased region" description="Basic residues" evidence="1">
    <location>
        <begin position="39"/>
        <end position="51"/>
    </location>
</feature>
<gene>
    <name evidence="2" type="ORF">PsYK624_132090</name>
</gene>
<protein>
    <submittedName>
        <fullName evidence="2">Uncharacterized protein</fullName>
    </submittedName>
</protein>
<name>A0A9P3LJT2_9APHY</name>
<feature type="region of interest" description="Disordered" evidence="1">
    <location>
        <begin position="39"/>
        <end position="71"/>
    </location>
</feature>
<dbReference type="EMBL" id="BPQB01000066">
    <property type="protein sequence ID" value="GJE96999.1"/>
    <property type="molecule type" value="Genomic_DNA"/>
</dbReference>
<evidence type="ECO:0000256" key="1">
    <source>
        <dbReference type="SAM" id="MobiDB-lite"/>
    </source>
</evidence>
<accession>A0A9P3LJT2</accession>
<reference evidence="2 3" key="1">
    <citation type="submission" date="2021-08" db="EMBL/GenBank/DDBJ databases">
        <title>Draft Genome Sequence of Phanerochaete sordida strain YK-624.</title>
        <authorList>
            <person name="Mori T."/>
            <person name="Dohra H."/>
            <person name="Suzuki T."/>
            <person name="Kawagishi H."/>
            <person name="Hirai H."/>
        </authorList>
    </citation>
    <scope>NUCLEOTIDE SEQUENCE [LARGE SCALE GENOMIC DNA]</scope>
    <source>
        <strain evidence="2 3">YK-624</strain>
    </source>
</reference>
<sequence>MRTVPPHVLPPRRADCAPLKPRARQQALQVPACVRRLRPAVRGRRRARAGHRSQELRRSQASASSRASWTS</sequence>
<dbReference type="AlphaFoldDB" id="A0A9P3LJT2"/>
<evidence type="ECO:0000313" key="3">
    <source>
        <dbReference type="Proteomes" id="UP000703269"/>
    </source>
</evidence>
<proteinExistence type="predicted"/>
<feature type="region of interest" description="Disordered" evidence="1">
    <location>
        <begin position="1"/>
        <end position="27"/>
    </location>
</feature>
<comment type="caution">
    <text evidence="2">The sequence shown here is derived from an EMBL/GenBank/DDBJ whole genome shotgun (WGS) entry which is preliminary data.</text>
</comment>
<keyword evidence="3" id="KW-1185">Reference proteome</keyword>
<dbReference type="Proteomes" id="UP000703269">
    <property type="component" value="Unassembled WGS sequence"/>
</dbReference>
<organism evidence="2 3">
    <name type="scientific">Phanerochaete sordida</name>
    <dbReference type="NCBI Taxonomy" id="48140"/>
    <lineage>
        <taxon>Eukaryota</taxon>
        <taxon>Fungi</taxon>
        <taxon>Dikarya</taxon>
        <taxon>Basidiomycota</taxon>
        <taxon>Agaricomycotina</taxon>
        <taxon>Agaricomycetes</taxon>
        <taxon>Polyporales</taxon>
        <taxon>Phanerochaetaceae</taxon>
        <taxon>Phanerochaete</taxon>
    </lineage>
</organism>
<evidence type="ECO:0000313" key="2">
    <source>
        <dbReference type="EMBL" id="GJE96999.1"/>
    </source>
</evidence>
<feature type="compositionally biased region" description="Low complexity" evidence="1">
    <location>
        <begin position="59"/>
        <end position="71"/>
    </location>
</feature>